<comment type="caution">
    <text evidence="1">The sequence shown here is derived from an EMBL/GenBank/DDBJ whole genome shotgun (WGS) entry which is preliminary data.</text>
</comment>
<dbReference type="InterPro" id="IPR029058">
    <property type="entry name" value="AB_hydrolase_fold"/>
</dbReference>
<evidence type="ECO:0008006" key="3">
    <source>
        <dbReference type="Google" id="ProtNLM"/>
    </source>
</evidence>
<dbReference type="EMBL" id="PFBH01000013">
    <property type="protein sequence ID" value="PIR85243.1"/>
    <property type="molecule type" value="Genomic_DNA"/>
</dbReference>
<reference evidence="2" key="1">
    <citation type="submission" date="2017-09" db="EMBL/GenBank/DDBJ databases">
        <title>Depth-based differentiation of microbial function through sediment-hosted aquifers and enrichment of novel symbionts in the deep terrestrial subsurface.</title>
        <authorList>
            <person name="Probst A.J."/>
            <person name="Ladd B."/>
            <person name="Jarett J.K."/>
            <person name="Geller-Mcgrath D.E."/>
            <person name="Sieber C.M.K."/>
            <person name="Emerson J.B."/>
            <person name="Anantharaman K."/>
            <person name="Thomas B.C."/>
            <person name="Malmstrom R."/>
            <person name="Stieglmeier M."/>
            <person name="Klingl A."/>
            <person name="Woyke T."/>
            <person name="Ryan C.M."/>
            <person name="Banfield J.F."/>
        </authorList>
    </citation>
    <scope>NUCLEOTIDE SEQUENCE [LARGE SCALE GENOMIC DNA]</scope>
</reference>
<protein>
    <recommendedName>
        <fullName evidence="3">Alpha/beta hydrolase</fullName>
    </recommendedName>
</protein>
<evidence type="ECO:0000313" key="1">
    <source>
        <dbReference type="EMBL" id="PIR85243.1"/>
    </source>
</evidence>
<dbReference type="PANTHER" id="PTHR15394:SF3">
    <property type="entry name" value="SERINE HYDROLASE RBBP9"/>
    <property type="match status" value="1"/>
</dbReference>
<dbReference type="Gene3D" id="3.40.50.1820">
    <property type="entry name" value="alpha/beta hydrolase"/>
    <property type="match status" value="1"/>
</dbReference>
<dbReference type="PANTHER" id="PTHR15394">
    <property type="entry name" value="SERINE HYDROLASE RBBP9"/>
    <property type="match status" value="1"/>
</dbReference>
<name>A0A2H0UFQ4_9BACT</name>
<sequence length="207" mass="23863">MQKQQVIVVHGGGSYAGIPRETLVEELKNKEIDLERLRRKEDWKAELRFTLGDAYDVLYPTMPNRDLPLYAEWEALFDRVLDVVDTNIILVGHSLGGMFLMKYFSEHTVQKKVKGLFSVSAPYNGEGDRWRFEKSNFIVGDDLSNIQRADSVFLYHSHDDRVVPFSELEKYKEKLPDAVVRELDGRGHFNTKEFPEIVEDIRGLGGL</sequence>
<dbReference type="InterPro" id="IPR010662">
    <property type="entry name" value="RBBP9/YdeN"/>
</dbReference>
<dbReference type="AlphaFoldDB" id="A0A2H0UFQ4"/>
<dbReference type="Proteomes" id="UP000229315">
    <property type="component" value="Unassembled WGS sequence"/>
</dbReference>
<evidence type="ECO:0000313" key="2">
    <source>
        <dbReference type="Proteomes" id="UP000229315"/>
    </source>
</evidence>
<dbReference type="Pfam" id="PF06821">
    <property type="entry name" value="Ser_hydrolase"/>
    <property type="match status" value="1"/>
</dbReference>
<gene>
    <name evidence="1" type="ORF">COU15_01735</name>
</gene>
<dbReference type="GO" id="GO:0016787">
    <property type="term" value="F:hydrolase activity"/>
    <property type="evidence" value="ECO:0007669"/>
    <property type="project" value="InterPro"/>
</dbReference>
<dbReference type="SUPFAM" id="SSF53474">
    <property type="entry name" value="alpha/beta-Hydrolases"/>
    <property type="match status" value="1"/>
</dbReference>
<organism evidence="1 2">
    <name type="scientific">Candidatus Kaiserbacteria bacterium CG10_big_fil_rev_8_21_14_0_10_45_20</name>
    <dbReference type="NCBI Taxonomy" id="1974607"/>
    <lineage>
        <taxon>Bacteria</taxon>
        <taxon>Candidatus Kaiseribacteriota</taxon>
    </lineage>
</organism>
<proteinExistence type="predicted"/>
<accession>A0A2H0UFQ4</accession>